<dbReference type="AlphaFoldDB" id="A0A0C1MVJ5"/>
<dbReference type="STRING" id="86105.NF27_AP00050"/>
<protein>
    <submittedName>
        <fullName evidence="1">Uncharacterized protein</fullName>
    </submittedName>
</protein>
<dbReference type="EMBL" id="JSWE01000016">
    <property type="protein sequence ID" value="KIE06257.1"/>
    <property type="molecule type" value="Genomic_DNA"/>
</dbReference>
<name>A0A0C1MVJ5_9RICK</name>
<comment type="caution">
    <text evidence="1">The sequence shown here is derived from an EMBL/GenBank/DDBJ whole genome shotgun (WGS) entry which is preliminary data.</text>
</comment>
<evidence type="ECO:0000313" key="2">
    <source>
        <dbReference type="Proteomes" id="UP000031258"/>
    </source>
</evidence>
<gene>
    <name evidence="1" type="ORF">NF27_AP00050</name>
</gene>
<proteinExistence type="predicted"/>
<keyword evidence="2" id="KW-1185">Reference proteome</keyword>
<sequence length="29" mass="3605">MKSNELQRLEEYKTHLLKIKRLESLYNNL</sequence>
<organism evidence="1 2">
    <name type="scientific">Candidatus Jidaibacter acanthamoebae</name>
    <dbReference type="NCBI Taxonomy" id="86105"/>
    <lineage>
        <taxon>Bacteria</taxon>
        <taxon>Pseudomonadati</taxon>
        <taxon>Pseudomonadota</taxon>
        <taxon>Alphaproteobacteria</taxon>
        <taxon>Rickettsiales</taxon>
        <taxon>Candidatus Midichloriaceae</taxon>
        <taxon>Candidatus Jidaibacter</taxon>
    </lineage>
</organism>
<dbReference type="Proteomes" id="UP000031258">
    <property type="component" value="Unassembled WGS sequence"/>
</dbReference>
<evidence type="ECO:0000313" key="1">
    <source>
        <dbReference type="EMBL" id="KIE06257.1"/>
    </source>
</evidence>
<reference evidence="1 2" key="1">
    <citation type="submission" date="2014-11" db="EMBL/GenBank/DDBJ databases">
        <title>A Rickettsiales Symbiont of Amoebae With Ancient Features.</title>
        <authorList>
            <person name="Schulz F."/>
            <person name="Martijn J."/>
            <person name="Wascher F."/>
            <person name="Kostanjsek R."/>
            <person name="Ettema T.J."/>
            <person name="Horn M."/>
        </authorList>
    </citation>
    <scope>NUCLEOTIDE SEQUENCE [LARGE SCALE GENOMIC DNA]</scope>
    <source>
        <strain evidence="1 2">UWC36</strain>
    </source>
</reference>
<accession>A0A0C1MVJ5</accession>